<sequence length="138" mass="15104">MASPPPPPPPPPPQPPSPPSASNSQNSATPIMPPKVEDGAVKTGVPDVPQEKPDVAHFQILDSAEIMDKYRKYEADYTHRLMAKYFSKKNLYGGDVFDERLRMGDETIMSSRWPSTQSFADPVKGFEEQGNVGSTSEG</sequence>
<evidence type="ECO:0000313" key="2">
    <source>
        <dbReference type="EMBL" id="KAJ9140598.1"/>
    </source>
</evidence>
<evidence type="ECO:0000256" key="1">
    <source>
        <dbReference type="SAM" id="MobiDB-lite"/>
    </source>
</evidence>
<accession>A0ABQ9KKE7</accession>
<proteinExistence type="predicted"/>
<feature type="region of interest" description="Disordered" evidence="1">
    <location>
        <begin position="112"/>
        <end position="138"/>
    </location>
</feature>
<dbReference type="PANTHER" id="PTHR36078">
    <property type="entry name" value="BNACNNG21220D PROTEIN"/>
    <property type="match status" value="1"/>
</dbReference>
<dbReference type="PANTHER" id="PTHR36078:SF2">
    <property type="entry name" value="OS09G0473966 PROTEIN"/>
    <property type="match status" value="1"/>
</dbReference>
<protein>
    <submittedName>
        <fullName evidence="2">Uncharacterized protein</fullName>
    </submittedName>
</protein>
<organism evidence="2 3">
    <name type="scientific">Hevea brasiliensis</name>
    <name type="common">Para rubber tree</name>
    <name type="synonym">Siphonia brasiliensis</name>
    <dbReference type="NCBI Taxonomy" id="3981"/>
    <lineage>
        <taxon>Eukaryota</taxon>
        <taxon>Viridiplantae</taxon>
        <taxon>Streptophyta</taxon>
        <taxon>Embryophyta</taxon>
        <taxon>Tracheophyta</taxon>
        <taxon>Spermatophyta</taxon>
        <taxon>Magnoliopsida</taxon>
        <taxon>eudicotyledons</taxon>
        <taxon>Gunneridae</taxon>
        <taxon>Pentapetalae</taxon>
        <taxon>rosids</taxon>
        <taxon>fabids</taxon>
        <taxon>Malpighiales</taxon>
        <taxon>Euphorbiaceae</taxon>
        <taxon>Crotonoideae</taxon>
        <taxon>Micrandreae</taxon>
        <taxon>Hevea</taxon>
    </lineage>
</organism>
<comment type="caution">
    <text evidence="2">The sequence shown here is derived from an EMBL/GenBank/DDBJ whole genome shotgun (WGS) entry which is preliminary data.</text>
</comment>
<dbReference type="Proteomes" id="UP001174677">
    <property type="component" value="Chromosome 17"/>
</dbReference>
<feature type="compositionally biased region" description="Pro residues" evidence="1">
    <location>
        <begin position="1"/>
        <end position="19"/>
    </location>
</feature>
<reference evidence="2" key="1">
    <citation type="journal article" date="2023" name="Plant Biotechnol. J.">
        <title>Chromosome-level wild Hevea brasiliensis genome provides new tools for genomic-assisted breeding and valuable loci to elevate rubber yield.</title>
        <authorList>
            <person name="Cheng H."/>
            <person name="Song X."/>
            <person name="Hu Y."/>
            <person name="Wu T."/>
            <person name="Yang Q."/>
            <person name="An Z."/>
            <person name="Feng S."/>
            <person name="Deng Z."/>
            <person name="Wu W."/>
            <person name="Zeng X."/>
            <person name="Tu M."/>
            <person name="Wang X."/>
            <person name="Huang H."/>
        </authorList>
    </citation>
    <scope>NUCLEOTIDE SEQUENCE</scope>
    <source>
        <strain evidence="2">MT/VB/25A 57/8</strain>
    </source>
</reference>
<gene>
    <name evidence="2" type="ORF">P3X46_031229</name>
</gene>
<keyword evidence="3" id="KW-1185">Reference proteome</keyword>
<dbReference type="EMBL" id="JARPOI010000017">
    <property type="protein sequence ID" value="KAJ9140598.1"/>
    <property type="molecule type" value="Genomic_DNA"/>
</dbReference>
<feature type="region of interest" description="Disordered" evidence="1">
    <location>
        <begin position="1"/>
        <end position="51"/>
    </location>
</feature>
<evidence type="ECO:0000313" key="3">
    <source>
        <dbReference type="Proteomes" id="UP001174677"/>
    </source>
</evidence>
<name>A0ABQ9KKE7_HEVBR</name>